<dbReference type="PANTHER" id="PTHR42796">
    <property type="entry name" value="FUMARYLACETOACETATE HYDROLASE DOMAIN-CONTAINING PROTEIN 2A-RELATED"/>
    <property type="match status" value="1"/>
</dbReference>
<comment type="caution">
    <text evidence="4">The sequence shown here is derived from an EMBL/GenBank/DDBJ whole genome shotgun (WGS) entry which is preliminary data.</text>
</comment>
<sequence length="339" mass="37203">MPLHGKLRMCCQLVDKSLGARWIARIAGRNFSTGNAANMRFVQFVNKNGGPQHLGVQLKQGGDIIAISVLNSRIPNTLKKFLEGGEEFLKKAKRSDDFDLKAEVERIVAEGRSVIPEKDVTFLPPITQMDKLACVGLNYSGHCKEQNLEPPSTPVIFSKFPSNIIGPHDDIHLPTISDKVDWEAELAIVIGKKCKGLNNNEAEDCIFGYTVAQDLSARDWQKGKRNGGQFLLGKAMDNFCPLGPAVVTKESIADVKNLAVKTWVNGQLKQDGNTSELIFKTNDIVAYLSQFFTLLPGDVILTGTPAGVGFARNPPEFLKKGDVLETEIESLGRLKNNVL</sequence>
<dbReference type="OrthoDB" id="411064at2759"/>
<dbReference type="InterPro" id="IPR011234">
    <property type="entry name" value="Fumarylacetoacetase-like_C"/>
</dbReference>
<dbReference type="GO" id="GO:0046872">
    <property type="term" value="F:metal ion binding"/>
    <property type="evidence" value="ECO:0007669"/>
    <property type="project" value="UniProtKB-KW"/>
</dbReference>
<dbReference type="Proteomes" id="UP000215335">
    <property type="component" value="Unassembled WGS sequence"/>
</dbReference>
<dbReference type="GO" id="GO:0006107">
    <property type="term" value="P:oxaloacetate metabolic process"/>
    <property type="evidence" value="ECO:0007669"/>
    <property type="project" value="UniProtKB-ARBA"/>
</dbReference>
<dbReference type="EMBL" id="NNAY01000022">
    <property type="protein sequence ID" value="OXU31865.1"/>
    <property type="molecule type" value="Genomic_DNA"/>
</dbReference>
<dbReference type="Pfam" id="PF01557">
    <property type="entry name" value="FAA_hydrolase"/>
    <property type="match status" value="1"/>
</dbReference>
<dbReference type="InterPro" id="IPR051121">
    <property type="entry name" value="FAH"/>
</dbReference>
<evidence type="ECO:0000259" key="3">
    <source>
        <dbReference type="Pfam" id="PF01557"/>
    </source>
</evidence>
<gene>
    <name evidence="4" type="ORF">TSAR_014093</name>
</gene>
<name>A0A232FMI7_9HYME</name>
<proteinExistence type="inferred from homology"/>
<accession>A0A232FMI7</accession>
<dbReference type="STRING" id="543379.A0A232FMI7"/>
<comment type="similarity">
    <text evidence="1">Belongs to the FAH family.</text>
</comment>
<reference evidence="4 5" key="1">
    <citation type="journal article" date="2017" name="Curr. Biol.">
        <title>The Evolution of Venom by Co-option of Single-Copy Genes.</title>
        <authorList>
            <person name="Martinson E.O."/>
            <person name="Mrinalini"/>
            <person name="Kelkar Y.D."/>
            <person name="Chang C.H."/>
            <person name="Werren J.H."/>
        </authorList>
    </citation>
    <scope>NUCLEOTIDE SEQUENCE [LARGE SCALE GENOMIC DNA]</scope>
    <source>
        <strain evidence="4 5">Alberta</strain>
        <tissue evidence="4">Whole body</tissue>
    </source>
</reference>
<dbReference type="Gene3D" id="3.90.850.10">
    <property type="entry name" value="Fumarylacetoacetase-like, C-terminal domain"/>
    <property type="match status" value="1"/>
</dbReference>
<dbReference type="FunFam" id="3.90.850.10:FF:000002">
    <property type="entry name" value="2-hydroxyhepta-2,4-diene-1,7-dioate isomerase"/>
    <property type="match status" value="1"/>
</dbReference>
<evidence type="ECO:0000313" key="4">
    <source>
        <dbReference type="EMBL" id="OXU31865.1"/>
    </source>
</evidence>
<keyword evidence="5" id="KW-1185">Reference proteome</keyword>
<feature type="domain" description="Fumarylacetoacetase-like C-terminal" evidence="3">
    <location>
        <begin position="132"/>
        <end position="338"/>
    </location>
</feature>
<dbReference type="AlphaFoldDB" id="A0A232FMI7"/>
<organism evidence="4 5">
    <name type="scientific">Trichomalopsis sarcophagae</name>
    <dbReference type="NCBI Taxonomy" id="543379"/>
    <lineage>
        <taxon>Eukaryota</taxon>
        <taxon>Metazoa</taxon>
        <taxon>Ecdysozoa</taxon>
        <taxon>Arthropoda</taxon>
        <taxon>Hexapoda</taxon>
        <taxon>Insecta</taxon>
        <taxon>Pterygota</taxon>
        <taxon>Neoptera</taxon>
        <taxon>Endopterygota</taxon>
        <taxon>Hymenoptera</taxon>
        <taxon>Apocrita</taxon>
        <taxon>Proctotrupomorpha</taxon>
        <taxon>Chalcidoidea</taxon>
        <taxon>Pteromalidae</taxon>
        <taxon>Pteromalinae</taxon>
        <taxon>Trichomalopsis</taxon>
    </lineage>
</organism>
<protein>
    <recommendedName>
        <fullName evidence="3">Fumarylacetoacetase-like C-terminal domain-containing protein</fullName>
    </recommendedName>
</protein>
<evidence type="ECO:0000313" key="5">
    <source>
        <dbReference type="Proteomes" id="UP000215335"/>
    </source>
</evidence>
<dbReference type="GO" id="GO:0050163">
    <property type="term" value="F:oxaloacetate tautomerase activity"/>
    <property type="evidence" value="ECO:0007669"/>
    <property type="project" value="UniProtKB-ARBA"/>
</dbReference>
<evidence type="ECO:0000256" key="2">
    <source>
        <dbReference type="ARBA" id="ARBA00022723"/>
    </source>
</evidence>
<dbReference type="SUPFAM" id="SSF56529">
    <property type="entry name" value="FAH"/>
    <property type="match status" value="1"/>
</dbReference>
<evidence type="ECO:0000256" key="1">
    <source>
        <dbReference type="ARBA" id="ARBA00010211"/>
    </source>
</evidence>
<dbReference type="InterPro" id="IPR036663">
    <property type="entry name" value="Fumarylacetoacetase_C_sf"/>
</dbReference>
<keyword evidence="2" id="KW-0479">Metal-binding</keyword>
<dbReference type="PANTHER" id="PTHR42796:SF4">
    <property type="entry name" value="FUMARYLACETOACETATE HYDROLASE DOMAIN-CONTAINING PROTEIN 2A"/>
    <property type="match status" value="1"/>
</dbReference>